<protein>
    <submittedName>
        <fullName evidence="3">Uncharacterized protein</fullName>
    </submittedName>
</protein>
<keyword evidence="4" id="KW-1185">Reference proteome</keyword>
<evidence type="ECO:0000256" key="2">
    <source>
        <dbReference type="SAM" id="SignalP"/>
    </source>
</evidence>
<dbReference type="AlphaFoldDB" id="A0A9P9DBE6"/>
<keyword evidence="2" id="KW-0732">Signal</keyword>
<feature type="compositionally biased region" description="Low complexity" evidence="1">
    <location>
        <begin position="95"/>
        <end position="169"/>
    </location>
</feature>
<sequence length="345" mass="36014">MRFSFPTTVIGILAVGHMVYSTPISTNTLPSTHGDCDDVGPVEHTAHAQLVGRAGSGSNRGNGRQSAGQRTGNSSAKPPATPSAKSSVKPSITPSVNASAKSSAKSTTRSSATRAVGSSLSSNPTTRASSSPATRASSSPTTRAGSAASSSTRKLATSTSTSTPTSAPANIDMTKKKGWGETFVGFKKQEASDKWTEAKIKEFAAAGHGGVLKKNSTIITVVAAMWVPGKGAWLGSTPYEQGIFQDQVGNFAPLLAKSIEKRNVTDKNSNYAHAEDMALYQWELLEFSSKEQKSPTAYPSGIFVTAYGQLEKGGKAQAQKLCGGTKSKVKPTCEDTFKQLKIKSG</sequence>
<feature type="signal peptide" evidence="2">
    <location>
        <begin position="1"/>
        <end position="21"/>
    </location>
</feature>
<evidence type="ECO:0000313" key="4">
    <source>
        <dbReference type="Proteomes" id="UP000700596"/>
    </source>
</evidence>
<dbReference type="Proteomes" id="UP000700596">
    <property type="component" value="Unassembled WGS sequence"/>
</dbReference>
<gene>
    <name evidence="3" type="ORF">B0J11DRAFT_510597</name>
</gene>
<dbReference type="OrthoDB" id="3794114at2759"/>
<evidence type="ECO:0000313" key="3">
    <source>
        <dbReference type="EMBL" id="KAH7116260.1"/>
    </source>
</evidence>
<evidence type="ECO:0000256" key="1">
    <source>
        <dbReference type="SAM" id="MobiDB-lite"/>
    </source>
</evidence>
<feature type="region of interest" description="Disordered" evidence="1">
    <location>
        <begin position="51"/>
        <end position="174"/>
    </location>
</feature>
<proteinExistence type="predicted"/>
<name>A0A9P9DBE6_9PLEO</name>
<dbReference type="EMBL" id="JAGMWT010000015">
    <property type="protein sequence ID" value="KAH7116260.1"/>
    <property type="molecule type" value="Genomic_DNA"/>
</dbReference>
<reference evidence="3" key="1">
    <citation type="journal article" date="2021" name="Nat. Commun.">
        <title>Genetic determinants of endophytism in the Arabidopsis root mycobiome.</title>
        <authorList>
            <person name="Mesny F."/>
            <person name="Miyauchi S."/>
            <person name="Thiergart T."/>
            <person name="Pickel B."/>
            <person name="Atanasova L."/>
            <person name="Karlsson M."/>
            <person name="Huettel B."/>
            <person name="Barry K.W."/>
            <person name="Haridas S."/>
            <person name="Chen C."/>
            <person name="Bauer D."/>
            <person name="Andreopoulos W."/>
            <person name="Pangilinan J."/>
            <person name="LaButti K."/>
            <person name="Riley R."/>
            <person name="Lipzen A."/>
            <person name="Clum A."/>
            <person name="Drula E."/>
            <person name="Henrissat B."/>
            <person name="Kohler A."/>
            <person name="Grigoriev I.V."/>
            <person name="Martin F.M."/>
            <person name="Hacquard S."/>
        </authorList>
    </citation>
    <scope>NUCLEOTIDE SEQUENCE</scope>
    <source>
        <strain evidence="3">MPI-CAGE-CH-0243</strain>
    </source>
</reference>
<accession>A0A9P9DBE6</accession>
<feature type="chain" id="PRO_5040320290" evidence="2">
    <location>
        <begin position="22"/>
        <end position="345"/>
    </location>
</feature>
<organism evidence="3 4">
    <name type="scientific">Dendryphion nanum</name>
    <dbReference type="NCBI Taxonomy" id="256645"/>
    <lineage>
        <taxon>Eukaryota</taxon>
        <taxon>Fungi</taxon>
        <taxon>Dikarya</taxon>
        <taxon>Ascomycota</taxon>
        <taxon>Pezizomycotina</taxon>
        <taxon>Dothideomycetes</taxon>
        <taxon>Pleosporomycetidae</taxon>
        <taxon>Pleosporales</taxon>
        <taxon>Torulaceae</taxon>
        <taxon>Dendryphion</taxon>
    </lineage>
</organism>
<comment type="caution">
    <text evidence="3">The sequence shown here is derived from an EMBL/GenBank/DDBJ whole genome shotgun (WGS) entry which is preliminary data.</text>
</comment>
<feature type="compositionally biased region" description="Polar residues" evidence="1">
    <location>
        <begin position="83"/>
        <end position="94"/>
    </location>
</feature>